<reference evidence="5 6" key="1">
    <citation type="submission" date="2021-08" db="EMBL/GenBank/DDBJ databases">
        <title>Culture and genomic analysis of Symbiopectobacterium purcellii sp. nov. gen. nov., isolated from the leafhopper Empoasca decipiens.</title>
        <authorList>
            <person name="Nadal-Jimenez P."/>
            <person name="Siozios S."/>
            <person name="Halliday N."/>
            <person name="Camara M."/>
            <person name="Hurst G.D.D."/>
        </authorList>
    </citation>
    <scope>NUCLEOTIDE SEQUENCE [LARGE SCALE GENOMIC DNA]</scope>
    <source>
        <strain evidence="5 6">SyEd1</strain>
    </source>
</reference>
<proteinExistence type="inferred from homology"/>
<dbReference type="InterPro" id="IPR020476">
    <property type="entry name" value="Nudix_hydrolase"/>
</dbReference>
<evidence type="ECO:0000256" key="1">
    <source>
        <dbReference type="ARBA" id="ARBA00001946"/>
    </source>
</evidence>
<name>A0ABX9AI29_9ENTR</name>
<dbReference type="PROSITE" id="PS51462">
    <property type="entry name" value="NUDIX"/>
    <property type="match status" value="1"/>
</dbReference>
<dbReference type="EMBL" id="CP081864">
    <property type="protein sequence ID" value="QZN94832.1"/>
    <property type="molecule type" value="Genomic_DNA"/>
</dbReference>
<evidence type="ECO:0000259" key="4">
    <source>
        <dbReference type="PROSITE" id="PS51462"/>
    </source>
</evidence>
<dbReference type="Gene3D" id="3.90.79.10">
    <property type="entry name" value="Nucleoside Triphosphate Pyrophosphohydrolase"/>
    <property type="match status" value="1"/>
</dbReference>
<gene>
    <name evidence="5" type="ORF">K6K13_16415</name>
</gene>
<evidence type="ECO:0000313" key="6">
    <source>
        <dbReference type="Proteomes" id="UP000825886"/>
    </source>
</evidence>
<dbReference type="PRINTS" id="PR00502">
    <property type="entry name" value="NUDIXFAMILY"/>
</dbReference>
<dbReference type="SUPFAM" id="SSF55811">
    <property type="entry name" value="Nudix"/>
    <property type="match status" value="1"/>
</dbReference>
<dbReference type="Pfam" id="PF00293">
    <property type="entry name" value="NUDIX"/>
    <property type="match status" value="1"/>
</dbReference>
<dbReference type="PANTHER" id="PTHR43046:SF14">
    <property type="entry name" value="MUTT_NUDIX FAMILY PROTEIN"/>
    <property type="match status" value="1"/>
</dbReference>
<protein>
    <submittedName>
        <fullName evidence="5">NUDIX domain-containing protein</fullName>
    </submittedName>
</protein>
<comment type="cofactor">
    <cofactor evidence="1">
        <name>Mg(2+)</name>
        <dbReference type="ChEBI" id="CHEBI:18420"/>
    </cofactor>
</comment>
<dbReference type="InterPro" id="IPR000086">
    <property type="entry name" value="NUDIX_hydrolase_dom"/>
</dbReference>
<keyword evidence="2 3" id="KW-0378">Hydrolase</keyword>
<dbReference type="CDD" id="cd04685">
    <property type="entry name" value="NUDIX_Hydrolase"/>
    <property type="match status" value="1"/>
</dbReference>
<comment type="similarity">
    <text evidence="3">Belongs to the Nudix hydrolase family.</text>
</comment>
<feature type="domain" description="Nudix hydrolase" evidence="4">
    <location>
        <begin position="2"/>
        <end position="148"/>
    </location>
</feature>
<organism evidence="5 6">
    <name type="scientific">Symbiopectobacterium purcellii</name>
    <dbReference type="NCBI Taxonomy" id="2871826"/>
    <lineage>
        <taxon>Bacteria</taxon>
        <taxon>Pseudomonadati</taxon>
        <taxon>Pseudomonadota</taxon>
        <taxon>Gammaproteobacteria</taxon>
        <taxon>Enterobacterales</taxon>
        <taxon>Enterobacteriaceae</taxon>
    </lineage>
</organism>
<keyword evidence="6" id="KW-1185">Reference proteome</keyword>
<evidence type="ECO:0000256" key="3">
    <source>
        <dbReference type="RuleBase" id="RU003476"/>
    </source>
</evidence>
<dbReference type="InterPro" id="IPR020084">
    <property type="entry name" value="NUDIX_hydrolase_CS"/>
</dbReference>
<evidence type="ECO:0000313" key="5">
    <source>
        <dbReference type="EMBL" id="QZN94832.1"/>
    </source>
</evidence>
<dbReference type="PROSITE" id="PS00893">
    <property type="entry name" value="NUDIX_BOX"/>
    <property type="match status" value="1"/>
</dbReference>
<dbReference type="InterPro" id="IPR015797">
    <property type="entry name" value="NUDIX_hydrolase-like_dom_sf"/>
</dbReference>
<accession>A0ABX9AI29</accession>
<dbReference type="RefSeq" id="WP_222157945.1">
    <property type="nucleotide sequence ID" value="NZ_CP081864.1"/>
</dbReference>
<sequence>MKIRHSARALLIDNDNNVLLFKFRFNTIKDNINASIKAFWITPGGGLEGNETFEQALARELMEETGLIIKEKPAWVWSREVVFERNGSPFISHERYYLVNASCCESGEPNLSENEKSDLLQKRWWSIDEMLASEAAFRPVCLAQELHRILLNGIPSSPRVIP</sequence>
<evidence type="ECO:0000256" key="2">
    <source>
        <dbReference type="ARBA" id="ARBA00022801"/>
    </source>
</evidence>
<dbReference type="PANTHER" id="PTHR43046">
    <property type="entry name" value="GDP-MANNOSE MANNOSYL HYDROLASE"/>
    <property type="match status" value="1"/>
</dbReference>
<dbReference type="Proteomes" id="UP000825886">
    <property type="component" value="Chromosome"/>
</dbReference>